<dbReference type="STRING" id="231916.A0A409WR13"/>
<name>A0A409WR13_9AGAR</name>
<keyword evidence="2" id="KW-1133">Transmembrane helix</keyword>
<evidence type="ECO:0000313" key="4">
    <source>
        <dbReference type="Proteomes" id="UP000284706"/>
    </source>
</evidence>
<keyword evidence="4" id="KW-1185">Reference proteome</keyword>
<keyword evidence="2" id="KW-0472">Membrane</keyword>
<dbReference type="AlphaFoldDB" id="A0A409WR13"/>
<dbReference type="OrthoDB" id="3032844at2759"/>
<dbReference type="InParanoid" id="A0A409WR13"/>
<feature type="transmembrane region" description="Helical" evidence="2">
    <location>
        <begin position="178"/>
        <end position="199"/>
    </location>
</feature>
<dbReference type="Proteomes" id="UP000284706">
    <property type="component" value="Unassembled WGS sequence"/>
</dbReference>
<feature type="transmembrane region" description="Helical" evidence="2">
    <location>
        <begin position="146"/>
        <end position="166"/>
    </location>
</feature>
<organism evidence="3 4">
    <name type="scientific">Gymnopilus dilepis</name>
    <dbReference type="NCBI Taxonomy" id="231916"/>
    <lineage>
        <taxon>Eukaryota</taxon>
        <taxon>Fungi</taxon>
        <taxon>Dikarya</taxon>
        <taxon>Basidiomycota</taxon>
        <taxon>Agaricomycotina</taxon>
        <taxon>Agaricomycetes</taxon>
        <taxon>Agaricomycetidae</taxon>
        <taxon>Agaricales</taxon>
        <taxon>Agaricineae</taxon>
        <taxon>Hymenogastraceae</taxon>
        <taxon>Gymnopilus</taxon>
    </lineage>
</organism>
<dbReference type="EMBL" id="NHYE01004917">
    <property type="protein sequence ID" value="PPQ80937.1"/>
    <property type="molecule type" value="Genomic_DNA"/>
</dbReference>
<sequence length="1131" mass="128031">MSNSIGSTFASGVQDVAAILPLLGTEQCEIHITSGLKHGFLYPAATTLSVFGSLGSAKAGLKVLLASIHVNSLGFLGAKILKNAGFGSANEEVLDAMLLDEAGTRYGAENQLDAMLKLTRERIYFDNVRDFSVHALESTAIWNMRMVVFTAIFSMLGIIPYIHLNLRGNSPHSALVKWFFPSARVLGSFLVAVSAQYIMQHRILVIARRRVILLALQDDARLSNKSRKIQKVLTSQKLTEECLKDFLDCLQSLWEECRPAGTILSESLVDEAHHDYNNLSAWHRRVVEKWNEVETVTHPVYHWQILILIGAALIVAGYVGCFSIVQGSQSSSAPIIWLGAEILLSAFRMFLWALNPPWDENTGTILNLITNARPPLPTCPNYAMDLEKHGVLSLESEANFLDQLRTHIGFISHLDVRPINHGLSFFYTLTRRSPSSTLLDFYITVVDNDGPNAIILQRSNAQLPYLRKGHFSSSQPHEVMIEGSMTGTDNYLTNNQKFMGKLVKHYRSVQAALNSRSGHCWRISMDWRICNLNADFPDIGEVPSTKDTRRKLRARESESLGRATSRPVVESTEMQAAPESEAEFRYLAFGNIEHESRQRYVDQRVEWIKQYVQYVIVRANEDLDVFVSEEAVGSTGIEVFLEELKMLEIGLIKEILFLEQVLCKEYYGRLRTLLHRRVHPGRTAHAREIPTTKVVARLTKEKEQSLLRMSAGIQQLKKGALSVLQTDENEEEAMKKEVSIAWDELIHEASRLVHSTAEDIKRPHEMDIAEENKRSLMPSNEDSVAWREWYQSRVHGMEERLSREILDRWSRMSRYSNPHTWASISANEGLAYMALAEDLKFYVLNKQTMDLDPALSMLSGRGRLECLFFDLANLHTLPQQRDLDKVFRDQKQLTSIGVHYDQSHPPSKATTYRLLLIIRDNPNILSLWGMDGILYDHHHSNVQGLLKQRRVVRGQHIVDNPFVTYHRGHCIIDKTSLSRPCIVGGEDSPILSRITFWGPSKISSVDMLEDVVLQVTLCRVVAPLKATICMKISGLDTLTEHIIENDQWKVYRFKIKSYHPEEQNVLTVKVIGGIANMELRLKQNRVDNHMVEKTTEIYDRLHLEDGPSTVVYLNPELGSSSSLSSSSGSGI</sequence>
<comment type="caution">
    <text evidence="3">The sequence shown here is derived from an EMBL/GenBank/DDBJ whole genome shotgun (WGS) entry which is preliminary data.</text>
</comment>
<evidence type="ECO:0000256" key="1">
    <source>
        <dbReference type="SAM" id="MobiDB-lite"/>
    </source>
</evidence>
<feature type="region of interest" description="Disordered" evidence="1">
    <location>
        <begin position="543"/>
        <end position="572"/>
    </location>
</feature>
<proteinExistence type="predicted"/>
<gene>
    <name evidence="3" type="ORF">CVT26_014747</name>
</gene>
<evidence type="ECO:0000313" key="3">
    <source>
        <dbReference type="EMBL" id="PPQ80937.1"/>
    </source>
</evidence>
<accession>A0A409WR13</accession>
<reference evidence="3 4" key="1">
    <citation type="journal article" date="2018" name="Evol. Lett.">
        <title>Horizontal gene cluster transfer increased hallucinogenic mushroom diversity.</title>
        <authorList>
            <person name="Reynolds H.T."/>
            <person name="Vijayakumar V."/>
            <person name="Gluck-Thaler E."/>
            <person name="Korotkin H.B."/>
            <person name="Matheny P.B."/>
            <person name="Slot J.C."/>
        </authorList>
    </citation>
    <scope>NUCLEOTIDE SEQUENCE [LARGE SCALE GENOMIC DNA]</scope>
    <source>
        <strain evidence="3 4">SRW20</strain>
    </source>
</reference>
<evidence type="ECO:0000256" key="2">
    <source>
        <dbReference type="SAM" id="Phobius"/>
    </source>
</evidence>
<protein>
    <submittedName>
        <fullName evidence="3">Uncharacterized protein</fullName>
    </submittedName>
</protein>
<feature type="transmembrane region" description="Helical" evidence="2">
    <location>
        <begin position="305"/>
        <end position="325"/>
    </location>
</feature>
<keyword evidence="2" id="KW-0812">Transmembrane</keyword>